<name>A0A949K3Z6_9FIRM</name>
<dbReference type="InterPro" id="IPR028976">
    <property type="entry name" value="CheC-like_sf"/>
</dbReference>
<dbReference type="SUPFAM" id="SSF101801">
    <property type="entry name" value="Surface presentation of antigens (SPOA)"/>
    <property type="match status" value="1"/>
</dbReference>
<dbReference type="Gene3D" id="3.40.1550.10">
    <property type="entry name" value="CheC-like"/>
    <property type="match status" value="1"/>
</dbReference>
<dbReference type="GO" id="GO:0009425">
    <property type="term" value="C:bacterial-type flagellum basal body"/>
    <property type="evidence" value="ECO:0007669"/>
    <property type="project" value="InterPro"/>
</dbReference>
<dbReference type="EMBL" id="JAHQCW010000057">
    <property type="protein sequence ID" value="MBU9739374.1"/>
    <property type="molecule type" value="Genomic_DNA"/>
</dbReference>
<evidence type="ECO:0000256" key="4">
    <source>
        <dbReference type="ARBA" id="ARBA00022500"/>
    </source>
</evidence>
<dbReference type="GO" id="GO:0071973">
    <property type="term" value="P:bacterial-type flagellum-dependent cell motility"/>
    <property type="evidence" value="ECO:0007669"/>
    <property type="project" value="InterPro"/>
</dbReference>
<evidence type="ECO:0000256" key="6">
    <source>
        <dbReference type="ARBA" id="ARBA00023136"/>
    </source>
</evidence>
<evidence type="ECO:0000256" key="2">
    <source>
        <dbReference type="ARBA" id="ARBA00009226"/>
    </source>
</evidence>
<dbReference type="AlphaFoldDB" id="A0A949K3Z6"/>
<dbReference type="GO" id="GO:0005886">
    <property type="term" value="C:plasma membrane"/>
    <property type="evidence" value="ECO:0007669"/>
    <property type="project" value="UniProtKB-SubCell"/>
</dbReference>
<evidence type="ECO:0000256" key="1">
    <source>
        <dbReference type="ARBA" id="ARBA00004413"/>
    </source>
</evidence>
<protein>
    <submittedName>
        <fullName evidence="8">FliM/FliN family flagellar motor switch protein</fullName>
    </submittedName>
</protein>
<dbReference type="InterPro" id="IPR051469">
    <property type="entry name" value="FliN/MopA/SpaO"/>
</dbReference>
<dbReference type="InterPro" id="IPR001543">
    <property type="entry name" value="FliN-like_C"/>
</dbReference>
<dbReference type="GO" id="GO:0003774">
    <property type="term" value="F:cytoskeletal motor activity"/>
    <property type="evidence" value="ECO:0007669"/>
    <property type="project" value="InterPro"/>
</dbReference>
<evidence type="ECO:0000313" key="9">
    <source>
        <dbReference type="Proteomes" id="UP000712157"/>
    </source>
</evidence>
<comment type="caution">
    <text evidence="8">The sequence shown here is derived from an EMBL/GenBank/DDBJ whole genome shotgun (WGS) entry which is preliminary data.</text>
</comment>
<dbReference type="Pfam" id="PF01052">
    <property type="entry name" value="FliMN_C"/>
    <property type="match status" value="1"/>
</dbReference>
<proteinExistence type="inferred from homology"/>
<evidence type="ECO:0000259" key="7">
    <source>
        <dbReference type="Pfam" id="PF01052"/>
    </source>
</evidence>
<comment type="similarity">
    <text evidence="2">Belongs to the FliN/MopA/SpaO family.</text>
</comment>
<organism evidence="8 9">
    <name type="scientific">Diplocloster agilis</name>
    <dbReference type="NCBI Taxonomy" id="2850323"/>
    <lineage>
        <taxon>Bacteria</taxon>
        <taxon>Bacillati</taxon>
        <taxon>Bacillota</taxon>
        <taxon>Clostridia</taxon>
        <taxon>Lachnospirales</taxon>
        <taxon>Lachnospiraceae</taxon>
        <taxon>Diplocloster</taxon>
    </lineage>
</organism>
<keyword evidence="8" id="KW-0282">Flagellum</keyword>
<dbReference type="Proteomes" id="UP000712157">
    <property type="component" value="Unassembled WGS sequence"/>
</dbReference>
<dbReference type="PRINTS" id="PR00956">
    <property type="entry name" value="FLGMOTORFLIN"/>
</dbReference>
<dbReference type="GO" id="GO:0006935">
    <property type="term" value="P:chemotaxis"/>
    <property type="evidence" value="ECO:0007669"/>
    <property type="project" value="UniProtKB-KW"/>
</dbReference>
<feature type="domain" description="Flagellar motor switch protein FliN-like C-terminal" evidence="7">
    <location>
        <begin position="230"/>
        <end position="301"/>
    </location>
</feature>
<keyword evidence="9" id="KW-1185">Reference proteome</keyword>
<keyword evidence="4" id="KW-0145">Chemotaxis</keyword>
<dbReference type="RefSeq" id="WP_238723241.1">
    <property type="nucleotide sequence ID" value="NZ_JAHQCW010000057.1"/>
</dbReference>
<dbReference type="PANTHER" id="PTHR43484:SF1">
    <property type="entry name" value="FLAGELLAR MOTOR SWITCH PROTEIN FLIN"/>
    <property type="match status" value="1"/>
</dbReference>
<dbReference type="InterPro" id="IPR001172">
    <property type="entry name" value="FliN_T3SS_HrcQb"/>
</dbReference>
<evidence type="ECO:0000313" key="8">
    <source>
        <dbReference type="EMBL" id="MBU9739374.1"/>
    </source>
</evidence>
<evidence type="ECO:0000256" key="5">
    <source>
        <dbReference type="ARBA" id="ARBA00022779"/>
    </source>
</evidence>
<gene>
    <name evidence="8" type="ORF">KTH89_22835</name>
</gene>
<keyword evidence="6" id="KW-0472">Membrane</keyword>
<comment type="subcellular location">
    <subcellularLocation>
        <location evidence="1">Cell membrane</location>
        <topology evidence="1">Peripheral membrane protein</topology>
        <orientation evidence="1">Cytoplasmic side</orientation>
    </subcellularLocation>
</comment>
<dbReference type="InterPro" id="IPR036429">
    <property type="entry name" value="SpoA-like_sf"/>
</dbReference>
<dbReference type="SUPFAM" id="SSF103039">
    <property type="entry name" value="CheC-like"/>
    <property type="match status" value="1"/>
</dbReference>
<dbReference type="Gene3D" id="2.30.330.10">
    <property type="entry name" value="SpoA-like"/>
    <property type="match status" value="1"/>
</dbReference>
<keyword evidence="5" id="KW-0283">Flagellar rotation</keyword>
<evidence type="ECO:0000256" key="3">
    <source>
        <dbReference type="ARBA" id="ARBA00022475"/>
    </source>
</evidence>
<keyword evidence="3" id="KW-1003">Cell membrane</keyword>
<keyword evidence="8" id="KW-0969">Cilium</keyword>
<reference evidence="8" key="1">
    <citation type="submission" date="2021-06" db="EMBL/GenBank/DDBJ databases">
        <title>Description of novel taxa of the family Lachnospiraceae.</title>
        <authorList>
            <person name="Chaplin A.V."/>
            <person name="Sokolova S.R."/>
            <person name="Pikina A.P."/>
            <person name="Korzhanova M."/>
            <person name="Belova V."/>
            <person name="Korostin D."/>
            <person name="Efimov B.A."/>
        </authorList>
    </citation>
    <scope>NUCLEOTIDE SEQUENCE</scope>
    <source>
        <strain evidence="8">ASD5720</strain>
    </source>
</reference>
<keyword evidence="8" id="KW-0966">Cell projection</keyword>
<accession>A0A949K3Z6</accession>
<dbReference type="PANTHER" id="PTHR43484">
    <property type="match status" value="1"/>
</dbReference>
<sequence>MKAADKEAMKELLEILAVPISERINVLFGKKVGITVEEIVEMDRRQLGAALPSSGIVIEISDDSTNENASQFYMLEREAASRIVNFVMGIGASQPNPLDEIALSALKEVVSQCLSAAREELEEFYGKKIEMSVKGVYAEGSADSVLYRICSDKEKFLTVRYHMIMEDLLESDIYGIDRDSMLELLGVEAAGKTGNRIRKTKAVTVKSIQFPEFKVVREENRVNDIDESRQRLMDVSMDVSVRVGQAVCKVRDILALEQGQTLLLDKQAGAPTDVVVNGALVGRADVMVSGDKFAARIIEIISKRD</sequence>